<comment type="caution">
    <text evidence="1">The sequence shown here is derived from an EMBL/GenBank/DDBJ whole genome shotgun (WGS) entry which is preliminary data.</text>
</comment>
<accession>A0A3B9ILJ1</accession>
<reference evidence="1 2" key="1">
    <citation type="journal article" date="2018" name="Nat. Biotechnol.">
        <title>A standardized bacterial taxonomy based on genome phylogeny substantially revises the tree of life.</title>
        <authorList>
            <person name="Parks D.H."/>
            <person name="Chuvochina M."/>
            <person name="Waite D.W."/>
            <person name="Rinke C."/>
            <person name="Skarshewski A."/>
            <person name="Chaumeil P.A."/>
            <person name="Hugenholtz P."/>
        </authorList>
    </citation>
    <scope>NUCLEOTIDE SEQUENCE [LARGE SCALE GENOMIC DNA]</scope>
    <source>
        <strain evidence="1">UBA8739</strain>
    </source>
</reference>
<dbReference type="Proteomes" id="UP000257706">
    <property type="component" value="Unassembled WGS sequence"/>
</dbReference>
<keyword evidence="1" id="KW-0378">Hydrolase</keyword>
<evidence type="ECO:0000313" key="2">
    <source>
        <dbReference type="Proteomes" id="UP000257706"/>
    </source>
</evidence>
<proteinExistence type="predicted"/>
<gene>
    <name evidence="1" type="ORF">DCK97_15060</name>
</gene>
<evidence type="ECO:0000313" key="1">
    <source>
        <dbReference type="EMBL" id="HAE48734.1"/>
    </source>
</evidence>
<dbReference type="GO" id="GO:0016787">
    <property type="term" value="F:hydrolase activity"/>
    <property type="evidence" value="ECO:0007669"/>
    <property type="project" value="UniProtKB-KW"/>
</dbReference>
<organism evidence="1 2">
    <name type="scientific">Tistrella mobilis</name>
    <dbReference type="NCBI Taxonomy" id="171437"/>
    <lineage>
        <taxon>Bacteria</taxon>
        <taxon>Pseudomonadati</taxon>
        <taxon>Pseudomonadota</taxon>
        <taxon>Alphaproteobacteria</taxon>
        <taxon>Geminicoccales</taxon>
        <taxon>Geminicoccaceae</taxon>
        <taxon>Tistrella</taxon>
    </lineage>
</organism>
<name>A0A3B9ILJ1_9PROT</name>
<dbReference type="EMBL" id="DMAI01000240">
    <property type="protein sequence ID" value="HAE48734.1"/>
    <property type="molecule type" value="Genomic_DNA"/>
</dbReference>
<feature type="non-terminal residue" evidence="1">
    <location>
        <position position="1"/>
    </location>
</feature>
<sequence>APLPVSPDWAPTRRYALDQVKQRKAAMAAEGIDRSVAAAGSCCASACGIHGHAHARPRAASLPVQDGDLAGFWGAVGCGCWAV</sequence>
<dbReference type="AlphaFoldDB" id="A0A3B9ILJ1"/>
<protein>
    <submittedName>
        <fullName evidence="1">Amidohydrolase</fullName>
    </submittedName>
</protein>